<dbReference type="Proteomes" id="UP000027936">
    <property type="component" value="Unassembled WGS sequence"/>
</dbReference>
<evidence type="ECO:0000256" key="5">
    <source>
        <dbReference type="SAM" id="Phobius"/>
    </source>
</evidence>
<gene>
    <name evidence="7" type="ORF">M670_01875</name>
</gene>
<dbReference type="SUPFAM" id="SSF52540">
    <property type="entry name" value="P-loop containing nucleoside triphosphate hydrolases"/>
    <property type="match status" value="1"/>
</dbReference>
<evidence type="ECO:0000256" key="3">
    <source>
        <dbReference type="ARBA" id="ARBA00022989"/>
    </source>
</evidence>
<dbReference type="EMBL" id="JJRY01000006">
    <property type="protein sequence ID" value="KEF38664.1"/>
    <property type="molecule type" value="Genomic_DNA"/>
</dbReference>
<dbReference type="PROSITE" id="PS50893">
    <property type="entry name" value="ABC_TRANSPORTER_2"/>
    <property type="match status" value="1"/>
</dbReference>
<dbReference type="InterPro" id="IPR013525">
    <property type="entry name" value="ABC2_TM"/>
</dbReference>
<name>A0A072NLZ0_SCHAZ</name>
<feature type="transmembrane region" description="Helical" evidence="5">
    <location>
        <begin position="406"/>
        <end position="424"/>
    </location>
</feature>
<feature type="transmembrane region" description="Helical" evidence="5">
    <location>
        <begin position="241"/>
        <end position="259"/>
    </location>
</feature>
<dbReference type="GO" id="GO:0016887">
    <property type="term" value="F:ATP hydrolysis activity"/>
    <property type="evidence" value="ECO:0007669"/>
    <property type="project" value="InterPro"/>
</dbReference>
<evidence type="ECO:0000256" key="1">
    <source>
        <dbReference type="ARBA" id="ARBA00004141"/>
    </source>
</evidence>
<feature type="transmembrane region" description="Helical" evidence="5">
    <location>
        <begin position="316"/>
        <end position="339"/>
    </location>
</feature>
<feature type="transmembrane region" description="Helical" evidence="5">
    <location>
        <begin position="345"/>
        <end position="365"/>
    </location>
</feature>
<evidence type="ECO:0000313" key="7">
    <source>
        <dbReference type="EMBL" id="KEF38664.1"/>
    </source>
</evidence>
<dbReference type="GO" id="GO:0016020">
    <property type="term" value="C:membrane"/>
    <property type="evidence" value="ECO:0007669"/>
    <property type="project" value="UniProtKB-SubCell"/>
</dbReference>
<dbReference type="Gene3D" id="3.40.50.300">
    <property type="entry name" value="P-loop containing nucleotide triphosphate hydrolases"/>
    <property type="match status" value="1"/>
</dbReference>
<comment type="subcellular location">
    <subcellularLocation>
        <location evidence="1">Membrane</location>
        <topology evidence="1">Multi-pass membrane protein</topology>
    </subcellularLocation>
</comment>
<dbReference type="InterPro" id="IPR003439">
    <property type="entry name" value="ABC_transporter-like_ATP-bd"/>
</dbReference>
<dbReference type="Gene3D" id="3.40.1710.10">
    <property type="entry name" value="abc type-2 transporter like domain"/>
    <property type="match status" value="1"/>
</dbReference>
<evidence type="ECO:0000313" key="8">
    <source>
        <dbReference type="Proteomes" id="UP000027936"/>
    </source>
</evidence>
<feature type="transmembrane region" description="Helical" evidence="5">
    <location>
        <begin position="279"/>
        <end position="304"/>
    </location>
</feature>
<organism evidence="7 8">
    <name type="scientific">Schinkia azotoformans MEV2011</name>
    <dbReference type="NCBI Taxonomy" id="1348973"/>
    <lineage>
        <taxon>Bacteria</taxon>
        <taxon>Bacillati</taxon>
        <taxon>Bacillota</taxon>
        <taxon>Bacilli</taxon>
        <taxon>Bacillales</taxon>
        <taxon>Bacillaceae</taxon>
        <taxon>Calidifontibacillus/Schinkia group</taxon>
        <taxon>Schinkia</taxon>
    </lineage>
</organism>
<dbReference type="PANTHER" id="PTHR43038">
    <property type="entry name" value="ATP-BINDING CASSETTE, SUB-FAMILY H, MEMBER 1"/>
    <property type="match status" value="1"/>
</dbReference>
<dbReference type="GO" id="GO:0005524">
    <property type="term" value="F:ATP binding"/>
    <property type="evidence" value="ECO:0007669"/>
    <property type="project" value="InterPro"/>
</dbReference>
<feature type="domain" description="ABC transporter" evidence="6">
    <location>
        <begin position="15"/>
        <end position="272"/>
    </location>
</feature>
<protein>
    <submittedName>
        <fullName evidence="7">ABC-type multidrug transport system, ATPase component</fullName>
    </submittedName>
</protein>
<dbReference type="AlphaFoldDB" id="A0A072NLZ0"/>
<dbReference type="OrthoDB" id="5169375at2"/>
<evidence type="ECO:0000259" key="6">
    <source>
        <dbReference type="PROSITE" id="PS50893"/>
    </source>
</evidence>
<dbReference type="PANTHER" id="PTHR43038:SF3">
    <property type="entry name" value="ABC TRANSPORTER G FAMILY MEMBER 20 ISOFORM X1"/>
    <property type="match status" value="1"/>
</dbReference>
<dbReference type="PATRIC" id="fig|1348973.3.peg.1823"/>
<keyword evidence="4 5" id="KW-0472">Membrane</keyword>
<evidence type="ECO:0000256" key="4">
    <source>
        <dbReference type="ARBA" id="ARBA00023136"/>
    </source>
</evidence>
<accession>A0A072NLZ0</accession>
<proteinExistence type="predicted"/>
<keyword evidence="2 5" id="KW-0812">Transmembrane</keyword>
<comment type="caution">
    <text evidence="7">The sequence shown here is derived from an EMBL/GenBank/DDBJ whole genome shotgun (WGS) entry which is preliminary data.</text>
</comment>
<evidence type="ECO:0000256" key="2">
    <source>
        <dbReference type="ARBA" id="ARBA00022692"/>
    </source>
</evidence>
<dbReference type="InterPro" id="IPR027417">
    <property type="entry name" value="P-loop_NTPase"/>
</dbReference>
<dbReference type="RefSeq" id="WP_051678143.1">
    <property type="nucleotide sequence ID" value="NZ_JJRY01000006.1"/>
</dbReference>
<dbReference type="Pfam" id="PF12698">
    <property type="entry name" value="ABC2_membrane_3"/>
    <property type="match status" value="1"/>
</dbReference>
<sequence length="436" mass="48635">MQPINPQETKVVVEIKMVDLIFNKNTKKEFKALESLNIQIKSGQIFCLLGPNGSDKTTVINLINGLLEPTYGEVSVLGMKPSKSKKSVLQKISLVPQETALYNDLMVVIFGGGGDNWPVAIVEESNSIESQKLMEVFKTSHSNITPYFDIVETNLQEAEKKVSEGRLHLLIKIPSDFIESKNIELKTYNINSDAMKNVRLRVEHTLNNYLEQSDELIVTSQQVTEQPNDVWRSASYGGSSVLLTLFLGSMLIAANLYAFEYENRTKKEILLSPIGPLMAGFGIILTSIIVSLTISLIPLILSILFLHFKLHFFNLLLVYLLIIPILICCAGLGILLGAYFKQYRLIQPLIILITIGTYIIGGGFAGVNMLMPLARRIVDVWVFSVIFEWFNPVIHNFTTGFSISQYAFILIAGILGILFTRIAYKFETGTSILGGQ</sequence>
<dbReference type="GO" id="GO:0140359">
    <property type="term" value="F:ABC-type transporter activity"/>
    <property type="evidence" value="ECO:0007669"/>
    <property type="project" value="InterPro"/>
</dbReference>
<keyword evidence="3 5" id="KW-1133">Transmembrane helix</keyword>
<reference evidence="7 8" key="1">
    <citation type="submission" date="2014-04" db="EMBL/GenBank/DDBJ databases">
        <title>Draft genome sequence of Bacillus azotoformans MEV2011, a (co-) denitrifying strain unable to grow in the presence of oxygen.</title>
        <authorList>
            <person name="Nielsen M."/>
            <person name="Schreiber L."/>
            <person name="Finster K."/>
            <person name="Schramm A."/>
        </authorList>
    </citation>
    <scope>NUCLEOTIDE SEQUENCE [LARGE SCALE GENOMIC DNA]</scope>
    <source>
        <strain evidence="7 8">MEV2011</strain>
    </source>
</reference>